<sequence length="337" mass="36768">MMKPRVVITHKVHNETLDFLTPHCELITNQGDRTLPRDEVLRRAANAEALMAFMPDRIDDGFLAACPRLQVIGAALKGYDNFDVQACTQRGVWLTFVPDLLTVPTAELTVGLTIGLLRHLRAADAHVRSGEFRGWQPQFYGLGIEGSTLGIIGMGAIGRAVAQRFKGWGARMLYSEKLALSAADETALEIEHRSLDQLLRESDVVILALGLNPHTLHTINAERLALMKPGAFLINPCRGSVVDESAVLDALVGGGLRGYAADVFEMEDWARDERPQTIAPALLAHPQTLFSAHIGSAVSRVRLAIERRAAQNILQVLRGDRPQDAANLPSAPVRAVC</sequence>
<dbReference type="InterPro" id="IPR036291">
    <property type="entry name" value="NAD(P)-bd_dom_sf"/>
</dbReference>
<dbReference type="GO" id="GO:0051287">
    <property type="term" value="F:NAD binding"/>
    <property type="evidence" value="ECO:0007669"/>
    <property type="project" value="InterPro"/>
</dbReference>
<gene>
    <name evidence="5" type="ORF">LCGC14_0310010</name>
</gene>
<dbReference type="Pfam" id="PF02826">
    <property type="entry name" value="2-Hacid_dh_C"/>
    <property type="match status" value="1"/>
</dbReference>
<dbReference type="InterPro" id="IPR006139">
    <property type="entry name" value="D-isomer_2_OHA_DH_cat_dom"/>
</dbReference>
<dbReference type="Pfam" id="PF00389">
    <property type="entry name" value="2-Hacid_dh"/>
    <property type="match status" value="1"/>
</dbReference>
<dbReference type="PANTHER" id="PTHR10996:SF257">
    <property type="entry name" value="GLYOXYLATE REDUCTASE 1"/>
    <property type="match status" value="1"/>
</dbReference>
<name>A0A0F9W9J8_9ZZZZ</name>
<evidence type="ECO:0008006" key="6">
    <source>
        <dbReference type="Google" id="ProtNLM"/>
    </source>
</evidence>
<dbReference type="GO" id="GO:0005829">
    <property type="term" value="C:cytosol"/>
    <property type="evidence" value="ECO:0007669"/>
    <property type="project" value="TreeGrafter"/>
</dbReference>
<dbReference type="EMBL" id="LAZR01000202">
    <property type="protein sequence ID" value="KKN82341.1"/>
    <property type="molecule type" value="Genomic_DNA"/>
</dbReference>
<proteinExistence type="inferred from homology"/>
<dbReference type="Gene3D" id="3.40.50.720">
    <property type="entry name" value="NAD(P)-binding Rossmann-like Domain"/>
    <property type="match status" value="2"/>
</dbReference>
<dbReference type="PANTHER" id="PTHR10996">
    <property type="entry name" value="2-HYDROXYACID DEHYDROGENASE-RELATED"/>
    <property type="match status" value="1"/>
</dbReference>
<dbReference type="InterPro" id="IPR050223">
    <property type="entry name" value="D-isomer_2-hydroxyacid_DH"/>
</dbReference>
<dbReference type="AlphaFoldDB" id="A0A0F9W9J8"/>
<dbReference type="InterPro" id="IPR029753">
    <property type="entry name" value="D-isomer_DH_CS"/>
</dbReference>
<comment type="similarity">
    <text evidence="1">Belongs to the D-isomer specific 2-hydroxyacid dehydrogenase family.</text>
</comment>
<evidence type="ECO:0000256" key="1">
    <source>
        <dbReference type="ARBA" id="ARBA00005854"/>
    </source>
</evidence>
<accession>A0A0F9W9J8</accession>
<dbReference type="SUPFAM" id="SSF52283">
    <property type="entry name" value="Formate/glycerate dehydrogenase catalytic domain-like"/>
    <property type="match status" value="1"/>
</dbReference>
<dbReference type="InterPro" id="IPR006140">
    <property type="entry name" value="D-isomer_DH_NAD-bd"/>
</dbReference>
<organism evidence="5">
    <name type="scientific">marine sediment metagenome</name>
    <dbReference type="NCBI Taxonomy" id="412755"/>
    <lineage>
        <taxon>unclassified sequences</taxon>
        <taxon>metagenomes</taxon>
        <taxon>ecological metagenomes</taxon>
    </lineage>
</organism>
<reference evidence="5" key="1">
    <citation type="journal article" date="2015" name="Nature">
        <title>Complex archaea that bridge the gap between prokaryotes and eukaryotes.</title>
        <authorList>
            <person name="Spang A."/>
            <person name="Saw J.H."/>
            <person name="Jorgensen S.L."/>
            <person name="Zaremba-Niedzwiedzka K."/>
            <person name="Martijn J."/>
            <person name="Lind A.E."/>
            <person name="van Eijk R."/>
            <person name="Schleper C."/>
            <person name="Guy L."/>
            <person name="Ettema T.J."/>
        </authorList>
    </citation>
    <scope>NUCLEOTIDE SEQUENCE</scope>
</reference>
<keyword evidence="2" id="KW-0560">Oxidoreductase</keyword>
<evidence type="ECO:0000256" key="2">
    <source>
        <dbReference type="ARBA" id="ARBA00023002"/>
    </source>
</evidence>
<comment type="caution">
    <text evidence="5">The sequence shown here is derived from an EMBL/GenBank/DDBJ whole genome shotgun (WGS) entry which is preliminary data.</text>
</comment>
<dbReference type="CDD" id="cd12157">
    <property type="entry name" value="PTDH"/>
    <property type="match status" value="1"/>
</dbReference>
<evidence type="ECO:0000259" key="4">
    <source>
        <dbReference type="Pfam" id="PF02826"/>
    </source>
</evidence>
<evidence type="ECO:0000259" key="3">
    <source>
        <dbReference type="Pfam" id="PF00389"/>
    </source>
</evidence>
<dbReference type="GO" id="GO:0030267">
    <property type="term" value="F:glyoxylate reductase (NADPH) activity"/>
    <property type="evidence" value="ECO:0007669"/>
    <property type="project" value="TreeGrafter"/>
</dbReference>
<dbReference type="GO" id="GO:0008465">
    <property type="term" value="F:hydroxypyruvate reductase (NADH) activity"/>
    <property type="evidence" value="ECO:0007669"/>
    <property type="project" value="TreeGrafter"/>
</dbReference>
<dbReference type="PROSITE" id="PS00671">
    <property type="entry name" value="D_2_HYDROXYACID_DH_3"/>
    <property type="match status" value="1"/>
</dbReference>
<dbReference type="SUPFAM" id="SSF51735">
    <property type="entry name" value="NAD(P)-binding Rossmann-fold domains"/>
    <property type="match status" value="1"/>
</dbReference>
<protein>
    <recommendedName>
        <fullName evidence="6">D-isomer specific 2-hydroxyacid dehydrogenase NAD-binding domain-containing protein</fullName>
    </recommendedName>
</protein>
<feature type="domain" description="D-isomer specific 2-hydroxyacid dehydrogenase catalytic" evidence="3">
    <location>
        <begin position="6"/>
        <end position="327"/>
    </location>
</feature>
<feature type="domain" description="D-isomer specific 2-hydroxyacid dehydrogenase NAD-binding" evidence="4">
    <location>
        <begin position="111"/>
        <end position="295"/>
    </location>
</feature>
<evidence type="ECO:0000313" key="5">
    <source>
        <dbReference type="EMBL" id="KKN82341.1"/>
    </source>
</evidence>